<evidence type="ECO:0000256" key="3">
    <source>
        <dbReference type="ARBA" id="ARBA00033330"/>
    </source>
</evidence>
<dbReference type="PANTHER" id="PTHR31305:SF2">
    <property type="entry name" value="SNARE-ASSOCIATED PROTEIN SNAPIN"/>
    <property type="match status" value="1"/>
</dbReference>
<dbReference type="GO" id="GO:0008021">
    <property type="term" value="C:synaptic vesicle"/>
    <property type="evidence" value="ECO:0007669"/>
    <property type="project" value="TreeGrafter"/>
</dbReference>
<organism evidence="5 6">
    <name type="scientific">Macrostomum lignano</name>
    <dbReference type="NCBI Taxonomy" id="282301"/>
    <lineage>
        <taxon>Eukaryota</taxon>
        <taxon>Metazoa</taxon>
        <taxon>Spiralia</taxon>
        <taxon>Lophotrochozoa</taxon>
        <taxon>Platyhelminthes</taxon>
        <taxon>Rhabditophora</taxon>
        <taxon>Macrostomorpha</taxon>
        <taxon>Macrostomida</taxon>
        <taxon>Macrostomidae</taxon>
        <taxon>Macrostomum</taxon>
    </lineage>
</organism>
<evidence type="ECO:0000313" key="5">
    <source>
        <dbReference type="Proteomes" id="UP000095280"/>
    </source>
</evidence>
<evidence type="ECO:0000256" key="4">
    <source>
        <dbReference type="SAM" id="Coils"/>
    </source>
</evidence>
<dbReference type="GO" id="GO:0032418">
    <property type="term" value="P:lysosome localization"/>
    <property type="evidence" value="ECO:0007669"/>
    <property type="project" value="TreeGrafter"/>
</dbReference>
<dbReference type="GO" id="GO:0016079">
    <property type="term" value="P:synaptic vesicle exocytosis"/>
    <property type="evidence" value="ECO:0007669"/>
    <property type="project" value="TreeGrafter"/>
</dbReference>
<name>A0A1I8J0R5_9PLAT</name>
<dbReference type="Proteomes" id="UP000095280">
    <property type="component" value="Unplaced"/>
</dbReference>
<dbReference type="GO" id="GO:0006886">
    <property type="term" value="P:intracellular protein transport"/>
    <property type="evidence" value="ECO:0007669"/>
    <property type="project" value="InterPro"/>
</dbReference>
<dbReference type="PANTHER" id="PTHR31305">
    <property type="entry name" value="SNARE-ASSOCIATED PROTEIN SNAPIN"/>
    <property type="match status" value="1"/>
</dbReference>
<dbReference type="WBParaSite" id="maker-uti_cns_0045406-snap-gene-2.27-mRNA-1">
    <property type="protein sequence ID" value="maker-uti_cns_0045406-snap-gene-2.27-mRNA-1"/>
    <property type="gene ID" value="maker-uti_cns_0045406-snap-gene-2.27"/>
</dbReference>
<feature type="coiled-coil region" evidence="4">
    <location>
        <begin position="113"/>
        <end position="147"/>
    </location>
</feature>
<evidence type="ECO:0000313" key="6">
    <source>
        <dbReference type="WBParaSite" id="maker-uti_cns_0045406-snap-gene-2.27-mRNA-1"/>
    </source>
</evidence>
<dbReference type="GO" id="GO:0008333">
    <property type="term" value="P:endosome to lysosome transport"/>
    <property type="evidence" value="ECO:0007669"/>
    <property type="project" value="TreeGrafter"/>
</dbReference>
<keyword evidence="2 4" id="KW-0175">Coiled coil</keyword>
<evidence type="ECO:0000256" key="2">
    <source>
        <dbReference type="ARBA" id="ARBA00023054"/>
    </source>
</evidence>
<dbReference type="Pfam" id="PF14712">
    <property type="entry name" value="Snapin_Pallidin"/>
    <property type="match status" value="1"/>
</dbReference>
<dbReference type="GO" id="GO:0031083">
    <property type="term" value="C:BLOC-1 complex"/>
    <property type="evidence" value="ECO:0007669"/>
    <property type="project" value="InterPro"/>
</dbReference>
<reference evidence="6" key="1">
    <citation type="submission" date="2016-11" db="UniProtKB">
        <authorList>
            <consortium name="WormBaseParasite"/>
        </authorList>
    </citation>
    <scope>IDENTIFICATION</scope>
</reference>
<dbReference type="GO" id="GO:2000300">
    <property type="term" value="P:regulation of synaptic vesicle exocytosis"/>
    <property type="evidence" value="ECO:0007669"/>
    <property type="project" value="TreeGrafter"/>
</dbReference>
<sequence length="266" mass="30044">MTERVSCSRCQHVLAVNTWQAAAATAAVEPKAAVNLGPRPTLKPSELEIRQQFTHGLLSLLEPTVRQIDDRVTQVRLSQIELRAQIDSVAELLCAITDEKSAPVDLEAYVKKLNNAKRRVMLVNNIIQNAQERLGRLHASIQKEQARLNTEVDDPHPYYYWLTVDRAGYSAAAGGPLAALMRSLSEHMRGPIRRVVKNDLQVLETDADALSLQSSDRIEVWLLGSGLPTRAVTLGAYARFGREGRRWRLDALRKMREDRRRRRPHC</sequence>
<accession>A0A1I8J0R5</accession>
<dbReference type="InterPro" id="IPR017246">
    <property type="entry name" value="Snapin"/>
</dbReference>
<comment type="similarity">
    <text evidence="1">Belongs to the SNAPIN family.</text>
</comment>
<dbReference type="AlphaFoldDB" id="A0A1I8J0R5"/>
<keyword evidence="5" id="KW-1185">Reference proteome</keyword>
<evidence type="ECO:0000256" key="1">
    <source>
        <dbReference type="ARBA" id="ARBA00006111"/>
    </source>
</evidence>
<dbReference type="GO" id="GO:0000149">
    <property type="term" value="F:SNARE binding"/>
    <property type="evidence" value="ECO:0007669"/>
    <property type="project" value="TreeGrafter"/>
</dbReference>
<dbReference type="GO" id="GO:0099078">
    <property type="term" value="C:BORC complex"/>
    <property type="evidence" value="ECO:0007669"/>
    <property type="project" value="TreeGrafter"/>
</dbReference>
<proteinExistence type="inferred from homology"/>
<dbReference type="GO" id="GO:0007040">
    <property type="term" value="P:lysosome organization"/>
    <property type="evidence" value="ECO:0007669"/>
    <property type="project" value="TreeGrafter"/>
</dbReference>
<dbReference type="InterPro" id="IPR028119">
    <property type="entry name" value="Snapin/Pallidin/Snn1"/>
</dbReference>
<protein>
    <recommendedName>
        <fullName evidence="3">Biogenesis of lysosome-related organelles complex 1 subunit 7</fullName>
    </recommendedName>
</protein>